<evidence type="ECO:0000256" key="3">
    <source>
        <dbReference type="ARBA" id="ARBA00022679"/>
    </source>
</evidence>
<evidence type="ECO:0000256" key="4">
    <source>
        <dbReference type="ARBA" id="ARBA00022755"/>
    </source>
</evidence>
<keyword evidence="11" id="KW-1185">Reference proteome</keyword>
<keyword evidence="4" id="KW-0658">Purine biosynthesis</keyword>
<dbReference type="EMBL" id="JBHSMJ010000011">
    <property type="protein sequence ID" value="MFC5448770.1"/>
    <property type="molecule type" value="Genomic_DNA"/>
</dbReference>
<keyword evidence="3" id="KW-0808">Transferase</keyword>
<dbReference type="InterPro" id="IPR036477">
    <property type="entry name" value="Formyl_transf_N_sf"/>
</dbReference>
<dbReference type="Pfam" id="PF00551">
    <property type="entry name" value="Formyl_trans_N"/>
    <property type="match status" value="1"/>
</dbReference>
<dbReference type="InterPro" id="IPR002376">
    <property type="entry name" value="Formyl_transf_N"/>
</dbReference>
<evidence type="ECO:0000313" key="10">
    <source>
        <dbReference type="EMBL" id="MFC5448770.1"/>
    </source>
</evidence>
<dbReference type="PROSITE" id="PS00373">
    <property type="entry name" value="GART"/>
    <property type="match status" value="1"/>
</dbReference>
<gene>
    <name evidence="10" type="ORF">ACFPOG_10885</name>
</gene>
<dbReference type="SUPFAM" id="SSF53328">
    <property type="entry name" value="Formyltransferase"/>
    <property type="match status" value="1"/>
</dbReference>
<protein>
    <recommendedName>
        <fullName evidence="2">phosphoribosylglycinamide formyltransferase 1</fullName>
        <ecNumber evidence="2">2.1.2.2</ecNumber>
    </recommendedName>
    <alternativeName>
        <fullName evidence="7">5'-phosphoribosylglycinamide transformylase</fullName>
    </alternativeName>
    <alternativeName>
        <fullName evidence="6">GAR transformylase</fullName>
    </alternativeName>
</protein>
<dbReference type="PANTHER" id="PTHR43369:SF2">
    <property type="entry name" value="PHOSPHORIBOSYLGLYCINAMIDE FORMYLTRANSFERASE"/>
    <property type="match status" value="1"/>
</dbReference>
<dbReference type="InterPro" id="IPR001555">
    <property type="entry name" value="GART_AS"/>
</dbReference>
<dbReference type="PANTHER" id="PTHR43369">
    <property type="entry name" value="PHOSPHORIBOSYLGLYCINAMIDE FORMYLTRANSFERASE"/>
    <property type="match status" value="1"/>
</dbReference>
<evidence type="ECO:0000256" key="1">
    <source>
        <dbReference type="ARBA" id="ARBA00005054"/>
    </source>
</evidence>
<dbReference type="RefSeq" id="WP_270884575.1">
    <property type="nucleotide sequence ID" value="NZ_JAQFVF010000072.1"/>
</dbReference>
<comment type="similarity">
    <text evidence="5">Belongs to the GART family.</text>
</comment>
<reference evidence="11" key="1">
    <citation type="journal article" date="2019" name="Int. J. Syst. Evol. Microbiol.">
        <title>The Global Catalogue of Microorganisms (GCM) 10K type strain sequencing project: providing services to taxonomists for standard genome sequencing and annotation.</title>
        <authorList>
            <consortium name="The Broad Institute Genomics Platform"/>
            <consortium name="The Broad Institute Genome Sequencing Center for Infectious Disease"/>
            <person name="Wu L."/>
            <person name="Ma J."/>
        </authorList>
    </citation>
    <scope>NUCLEOTIDE SEQUENCE [LARGE SCALE GENOMIC DNA]</scope>
    <source>
        <strain evidence="11">KACC 11904</strain>
    </source>
</reference>
<evidence type="ECO:0000256" key="8">
    <source>
        <dbReference type="ARBA" id="ARBA00047664"/>
    </source>
</evidence>
<comment type="catalytic activity">
    <reaction evidence="8">
        <text>N(1)-(5-phospho-beta-D-ribosyl)glycinamide + (6R)-10-formyltetrahydrofolate = N(2)-formyl-N(1)-(5-phospho-beta-D-ribosyl)glycinamide + (6S)-5,6,7,8-tetrahydrofolate + H(+)</text>
        <dbReference type="Rhea" id="RHEA:15053"/>
        <dbReference type="ChEBI" id="CHEBI:15378"/>
        <dbReference type="ChEBI" id="CHEBI:57453"/>
        <dbReference type="ChEBI" id="CHEBI:143788"/>
        <dbReference type="ChEBI" id="CHEBI:147286"/>
        <dbReference type="ChEBI" id="CHEBI:195366"/>
        <dbReference type="EC" id="2.1.2.2"/>
    </reaction>
</comment>
<proteinExistence type="inferred from homology"/>
<feature type="domain" description="Formyl transferase N-terminal" evidence="9">
    <location>
        <begin position="1"/>
        <end position="157"/>
    </location>
</feature>
<dbReference type="Proteomes" id="UP001596044">
    <property type="component" value="Unassembled WGS sequence"/>
</dbReference>
<accession>A0ABW0K5X6</accession>
<evidence type="ECO:0000256" key="6">
    <source>
        <dbReference type="ARBA" id="ARBA00041324"/>
    </source>
</evidence>
<dbReference type="EC" id="2.1.2.2" evidence="2"/>
<comment type="pathway">
    <text evidence="1">Purine metabolism; IMP biosynthesis via de novo pathway; N(2)-formyl-N(1)-(5-phospho-D-ribosyl)glycinamide from N(1)-(5-phospho-D-ribosyl)glycinamide (10-formyl THF route): step 1/1.</text>
</comment>
<evidence type="ECO:0000256" key="5">
    <source>
        <dbReference type="ARBA" id="ARBA00038440"/>
    </source>
</evidence>
<evidence type="ECO:0000259" key="9">
    <source>
        <dbReference type="Pfam" id="PF00551"/>
    </source>
</evidence>
<sequence length="230" mass="26061">MRIGIIGSAGGSAFDEIVKILNEVSPGEHEFFVVTDRECSLELKCKFHKIPCKRIEDSDNYYFSEKAKKHFDQIGQIDFVLLFFSRLVTEVLFTNYVTFNIHPSLLPAFKGMSAARKMISSSVKFIGATLHLVDETIDMGPIIAQLSMPVSSKLNENLLNKYSFIHKVYLGLLAIELLETKSINISRQSKGIFYSKELPYTDRCNPSLANLELIQAVKRLQDEVNVEVIF</sequence>
<evidence type="ECO:0000313" key="11">
    <source>
        <dbReference type="Proteomes" id="UP001596044"/>
    </source>
</evidence>
<comment type="caution">
    <text evidence="10">The sequence shown here is derived from an EMBL/GenBank/DDBJ whole genome shotgun (WGS) entry which is preliminary data.</text>
</comment>
<name>A0ABW0K5X6_9BACL</name>
<organism evidence="10 11">
    <name type="scientific">Paenibacillus aestuarii</name>
    <dbReference type="NCBI Taxonomy" id="516965"/>
    <lineage>
        <taxon>Bacteria</taxon>
        <taxon>Bacillati</taxon>
        <taxon>Bacillota</taxon>
        <taxon>Bacilli</taxon>
        <taxon>Bacillales</taxon>
        <taxon>Paenibacillaceae</taxon>
        <taxon>Paenibacillus</taxon>
    </lineage>
</organism>
<evidence type="ECO:0000256" key="7">
    <source>
        <dbReference type="ARBA" id="ARBA00041682"/>
    </source>
</evidence>
<evidence type="ECO:0000256" key="2">
    <source>
        <dbReference type="ARBA" id="ARBA00012254"/>
    </source>
</evidence>
<dbReference type="Gene3D" id="3.40.50.170">
    <property type="entry name" value="Formyl transferase, N-terminal domain"/>
    <property type="match status" value="1"/>
</dbReference>